<dbReference type="OrthoDB" id="10038994at2759"/>
<keyword evidence="10" id="KW-0325">Glycoprotein</keyword>
<dbReference type="GO" id="GO:0000139">
    <property type="term" value="C:Golgi membrane"/>
    <property type="evidence" value="ECO:0007669"/>
    <property type="project" value="UniProtKB-SubCell"/>
</dbReference>
<dbReference type="GO" id="GO:0005975">
    <property type="term" value="P:carbohydrate metabolic process"/>
    <property type="evidence" value="ECO:0007669"/>
    <property type="project" value="InterPro"/>
</dbReference>
<dbReference type="RefSeq" id="XP_012675538.3">
    <property type="nucleotide sequence ID" value="XM_012820084.3"/>
</dbReference>
<keyword evidence="9" id="KW-0472">Membrane</keyword>
<evidence type="ECO:0000259" key="12">
    <source>
        <dbReference type="Pfam" id="PF02709"/>
    </source>
</evidence>
<dbReference type="UniPathway" id="UPA00378"/>
<evidence type="ECO:0000256" key="10">
    <source>
        <dbReference type="ARBA" id="ARBA00023180"/>
    </source>
</evidence>
<evidence type="ECO:0000256" key="9">
    <source>
        <dbReference type="ARBA" id="ARBA00023136"/>
    </source>
</evidence>
<dbReference type="Proteomes" id="UP000515152">
    <property type="component" value="Chromosome 4"/>
</dbReference>
<evidence type="ECO:0000313" key="14">
    <source>
        <dbReference type="Proteomes" id="UP000515152"/>
    </source>
</evidence>
<dbReference type="Pfam" id="PF13733">
    <property type="entry name" value="Glyco_transf_7N"/>
    <property type="match status" value="1"/>
</dbReference>
<evidence type="ECO:0000259" key="13">
    <source>
        <dbReference type="Pfam" id="PF13733"/>
    </source>
</evidence>
<reference evidence="15" key="1">
    <citation type="submission" date="2025-08" db="UniProtKB">
        <authorList>
            <consortium name="RefSeq"/>
        </authorList>
    </citation>
    <scope>IDENTIFICATION</scope>
</reference>
<evidence type="ECO:0000256" key="8">
    <source>
        <dbReference type="ARBA" id="ARBA00022989"/>
    </source>
</evidence>
<sequence>MLQRQRLQFGFYVVEQTGREPFNRAMLFNVGFLEAMKDKAWDCMIFHDVDHIPENDLNYYGCRDMPRHYSVLLDKYYYALPYEEFFGGVSGLKVDHIHRMNGFANGFWGWGGEDDDMWNRVHNAGYSVSRPPGDIGSYTSIPHHHHGEVQFLGRYALLRKSKERQKVDGLNNLYYSPLVVRRPLYTNITVDLSRDSAPLQNYD</sequence>
<keyword evidence="11" id="KW-0464">Manganese</keyword>
<name>A0A6P3VM02_CLUHA</name>
<keyword evidence="4" id="KW-0328">Glycosyltransferase</keyword>
<keyword evidence="5" id="KW-0808">Transferase</keyword>
<evidence type="ECO:0000256" key="1">
    <source>
        <dbReference type="ARBA" id="ARBA00004323"/>
    </source>
</evidence>
<comment type="similarity">
    <text evidence="3">Belongs to the glycosyltransferase 7 family.</text>
</comment>
<evidence type="ECO:0000256" key="2">
    <source>
        <dbReference type="ARBA" id="ARBA00004922"/>
    </source>
</evidence>
<evidence type="ECO:0000256" key="7">
    <source>
        <dbReference type="ARBA" id="ARBA00022968"/>
    </source>
</evidence>
<dbReference type="KEGG" id="char:105893644"/>
<dbReference type="InterPro" id="IPR003859">
    <property type="entry name" value="Galactosyl_T"/>
</dbReference>
<evidence type="ECO:0000256" key="11">
    <source>
        <dbReference type="ARBA" id="ARBA00023211"/>
    </source>
</evidence>
<comment type="subcellular location">
    <subcellularLocation>
        <location evidence="1">Golgi apparatus membrane</location>
        <topology evidence="1">Single-pass type II membrane protein</topology>
    </subcellularLocation>
</comment>
<dbReference type="PANTHER" id="PTHR19300:SF45">
    <property type="entry name" value="BETA-1,4-GALACTOSYLTRANSFERASE 5"/>
    <property type="match status" value="1"/>
</dbReference>
<protein>
    <submittedName>
        <fullName evidence="15">Beta-1,4-galactosyltransferase 5-like</fullName>
    </submittedName>
</protein>
<dbReference type="Pfam" id="PF02709">
    <property type="entry name" value="Glyco_transf_7C"/>
    <property type="match status" value="1"/>
</dbReference>
<organism evidence="14 15">
    <name type="scientific">Clupea harengus</name>
    <name type="common">Atlantic herring</name>
    <dbReference type="NCBI Taxonomy" id="7950"/>
    <lineage>
        <taxon>Eukaryota</taxon>
        <taxon>Metazoa</taxon>
        <taxon>Chordata</taxon>
        <taxon>Craniata</taxon>
        <taxon>Vertebrata</taxon>
        <taxon>Euteleostomi</taxon>
        <taxon>Actinopterygii</taxon>
        <taxon>Neopterygii</taxon>
        <taxon>Teleostei</taxon>
        <taxon>Clupei</taxon>
        <taxon>Clupeiformes</taxon>
        <taxon>Clupeoidei</taxon>
        <taxon>Clupeidae</taxon>
        <taxon>Clupea</taxon>
    </lineage>
</organism>
<comment type="pathway">
    <text evidence="2">Protein modification; protein glycosylation.</text>
</comment>
<feature type="domain" description="Galactosyltransferase N-terminal" evidence="13">
    <location>
        <begin position="1"/>
        <end position="62"/>
    </location>
</feature>
<proteinExistence type="inferred from homology"/>
<evidence type="ECO:0000256" key="3">
    <source>
        <dbReference type="ARBA" id="ARBA00005735"/>
    </source>
</evidence>
<keyword evidence="14" id="KW-1185">Reference proteome</keyword>
<dbReference type="GO" id="GO:0008489">
    <property type="term" value="F:UDP-galactose:glucosylceramide beta-1,4-galactosyltransferase activity"/>
    <property type="evidence" value="ECO:0007669"/>
    <property type="project" value="TreeGrafter"/>
</dbReference>
<keyword evidence="7" id="KW-0735">Signal-anchor</keyword>
<dbReference type="PANTHER" id="PTHR19300">
    <property type="entry name" value="BETA-1,4-GALACTOSYLTRANSFERASE"/>
    <property type="match status" value="1"/>
</dbReference>
<evidence type="ECO:0000256" key="6">
    <source>
        <dbReference type="ARBA" id="ARBA00022692"/>
    </source>
</evidence>
<dbReference type="CDD" id="cd00899">
    <property type="entry name" value="b4GalT"/>
    <property type="match status" value="1"/>
</dbReference>
<keyword evidence="6" id="KW-0812">Transmembrane</keyword>
<evidence type="ECO:0000256" key="4">
    <source>
        <dbReference type="ARBA" id="ARBA00022676"/>
    </source>
</evidence>
<dbReference type="GeneID" id="105893644"/>
<feature type="domain" description="Galactosyltransferase C-terminal" evidence="12">
    <location>
        <begin position="67"/>
        <end position="144"/>
    </location>
</feature>
<keyword evidence="8" id="KW-1133">Transmembrane helix</keyword>
<evidence type="ECO:0000313" key="15">
    <source>
        <dbReference type="RefSeq" id="XP_012675538.3"/>
    </source>
</evidence>
<accession>A0A6P3VM02</accession>
<dbReference type="AlphaFoldDB" id="A0A6P3VM02"/>
<evidence type="ECO:0000256" key="5">
    <source>
        <dbReference type="ARBA" id="ARBA00022679"/>
    </source>
</evidence>
<gene>
    <name evidence="15" type="primary">LOC105893644</name>
</gene>
<dbReference type="InterPro" id="IPR027791">
    <property type="entry name" value="Galactosyl_T_C"/>
</dbReference>
<dbReference type="InterPro" id="IPR027995">
    <property type="entry name" value="Galactosyl_T_N"/>
</dbReference>